<sequence>MSEPFDCVGCKTSLYGRRFILVKEQPHCVPCYDKLCAKTCAGCGQPIGHDSMELFFEDKHYHERCLRCFHCQLSLADQAFSSQEGALLCKDCHSREFATQCHACNMPILPGTRRLELDGVTWHDACFICQSCKKPIGSQGFFPHKGQYFCVACHENKMSPRCKHCKQALPEGGVIYQGVFWHRKCLLCASCRAPLADQSFTSHQDKPHCLSCYNRLYTNNCEACGEPITGQEEVKYITFGERQWHRACFTCSLCTVSLVGVGFYSSNDRILCGDCNRTQ</sequence>
<dbReference type="GeneTree" id="ENSGT00950000183028"/>
<dbReference type="GO" id="GO:0008270">
    <property type="term" value="F:zinc ion binding"/>
    <property type="evidence" value="ECO:0007669"/>
    <property type="project" value="UniProtKB-KW"/>
</dbReference>
<dbReference type="FunFam" id="2.10.110.10:FF:000013">
    <property type="entry name" value="Four and a half LIM domains 1"/>
    <property type="match status" value="1"/>
</dbReference>
<name>A0A3B3RGC9_9TELE</name>
<feature type="domain" description="LIM zinc-binding" evidence="9">
    <location>
        <begin position="38"/>
        <end position="98"/>
    </location>
</feature>
<reference evidence="10" key="2">
    <citation type="submission" date="2025-09" db="UniProtKB">
        <authorList>
            <consortium name="Ensembl"/>
        </authorList>
    </citation>
    <scope>IDENTIFICATION</scope>
</reference>
<feature type="domain" description="LIM zinc-binding" evidence="9">
    <location>
        <begin position="219"/>
        <end position="279"/>
    </location>
</feature>
<feature type="domain" description="LIM zinc-binding" evidence="9">
    <location>
        <begin position="99"/>
        <end position="160"/>
    </location>
</feature>
<gene>
    <name evidence="10" type="primary">FHL3</name>
</gene>
<keyword evidence="7" id="KW-0539">Nucleus</keyword>
<evidence type="ECO:0000256" key="7">
    <source>
        <dbReference type="ARBA" id="ARBA00023242"/>
    </source>
</evidence>
<keyword evidence="11" id="KW-1185">Reference proteome</keyword>
<evidence type="ECO:0000313" key="11">
    <source>
        <dbReference type="Proteomes" id="UP000261540"/>
    </source>
</evidence>
<dbReference type="Ensembl" id="ENSPKIT00000042173.1">
    <property type="protein sequence ID" value="ENSPKIP00000017657.1"/>
    <property type="gene ID" value="ENSPKIG00000003480.1"/>
</dbReference>
<dbReference type="GO" id="GO:0001725">
    <property type="term" value="C:stress fiber"/>
    <property type="evidence" value="ECO:0007669"/>
    <property type="project" value="TreeGrafter"/>
</dbReference>
<proteinExistence type="predicted"/>
<evidence type="ECO:0000256" key="1">
    <source>
        <dbReference type="ARBA" id="ARBA00004123"/>
    </source>
</evidence>
<evidence type="ECO:0000256" key="5">
    <source>
        <dbReference type="ARBA" id="ARBA00022833"/>
    </source>
</evidence>
<evidence type="ECO:0000256" key="6">
    <source>
        <dbReference type="ARBA" id="ARBA00023038"/>
    </source>
</evidence>
<evidence type="ECO:0000256" key="4">
    <source>
        <dbReference type="ARBA" id="ARBA00022771"/>
    </source>
</evidence>
<accession>A0A3B3RGC9</accession>
<dbReference type="GO" id="GO:0003779">
    <property type="term" value="F:actin binding"/>
    <property type="evidence" value="ECO:0007669"/>
    <property type="project" value="TreeGrafter"/>
</dbReference>
<evidence type="ECO:0000256" key="2">
    <source>
        <dbReference type="ARBA" id="ARBA00022723"/>
    </source>
</evidence>
<evidence type="ECO:0000259" key="9">
    <source>
        <dbReference type="PROSITE" id="PS50023"/>
    </source>
</evidence>
<dbReference type="FunFam" id="2.10.110.10:FF:000070">
    <property type="entry name" value="Four and a half LIM domains 3"/>
    <property type="match status" value="1"/>
</dbReference>
<dbReference type="SUPFAM" id="SSF57716">
    <property type="entry name" value="Glucocorticoid receptor-like (DNA-binding domain)"/>
    <property type="match status" value="5"/>
</dbReference>
<keyword evidence="6 8" id="KW-0440">LIM domain</keyword>
<dbReference type="GO" id="GO:0030018">
    <property type="term" value="C:Z disc"/>
    <property type="evidence" value="ECO:0007669"/>
    <property type="project" value="TreeGrafter"/>
</dbReference>
<dbReference type="AlphaFoldDB" id="A0A3B3RGC9"/>
<keyword evidence="5 8" id="KW-0862">Zinc</keyword>
<dbReference type="FunFam" id="2.10.110.10:FF:000030">
    <property type="entry name" value="Four and a half LIM domains protein 2"/>
    <property type="match status" value="1"/>
</dbReference>
<protein>
    <submittedName>
        <fullName evidence="10">Four and a half LIM domains 3</fullName>
    </submittedName>
</protein>
<keyword evidence="2 8" id="KW-0479">Metal-binding</keyword>
<dbReference type="Proteomes" id="UP000261540">
    <property type="component" value="Unplaced"/>
</dbReference>
<dbReference type="InterPro" id="IPR001781">
    <property type="entry name" value="Znf_LIM"/>
</dbReference>
<dbReference type="PANTHER" id="PTHR24205:SF5">
    <property type="entry name" value="FOUR AND A HALF LIM DOMAINS PROTEIN 3"/>
    <property type="match status" value="1"/>
</dbReference>
<dbReference type="PROSITE" id="PS50023">
    <property type="entry name" value="LIM_DOMAIN_2"/>
    <property type="match status" value="3"/>
</dbReference>
<dbReference type="SMART" id="SM00132">
    <property type="entry name" value="LIM"/>
    <property type="match status" value="4"/>
</dbReference>
<dbReference type="GO" id="GO:0030036">
    <property type="term" value="P:actin cytoskeleton organization"/>
    <property type="evidence" value="ECO:0007669"/>
    <property type="project" value="TreeGrafter"/>
</dbReference>
<dbReference type="PROSITE" id="PS00478">
    <property type="entry name" value="LIM_DOMAIN_1"/>
    <property type="match status" value="3"/>
</dbReference>
<dbReference type="Gene3D" id="2.10.110.10">
    <property type="entry name" value="Cysteine Rich Protein"/>
    <property type="match status" value="4"/>
</dbReference>
<comment type="subcellular location">
    <subcellularLocation>
        <location evidence="1">Nucleus</location>
    </subcellularLocation>
</comment>
<dbReference type="PANTHER" id="PTHR24205">
    <property type="entry name" value="FOUR AND A HALF LIM DOMAINS PROTEIN"/>
    <property type="match status" value="1"/>
</dbReference>
<dbReference type="STRING" id="1676925.ENSPKIP00000017657"/>
<dbReference type="GO" id="GO:0003712">
    <property type="term" value="F:transcription coregulator activity"/>
    <property type="evidence" value="ECO:0007669"/>
    <property type="project" value="TreeGrafter"/>
</dbReference>
<keyword evidence="3" id="KW-0677">Repeat</keyword>
<evidence type="ECO:0000313" key="10">
    <source>
        <dbReference type="Ensembl" id="ENSPKIP00000017657.1"/>
    </source>
</evidence>
<dbReference type="Pfam" id="PF25076">
    <property type="entry name" value="LIM_FHL2-3_N"/>
    <property type="match status" value="1"/>
</dbReference>
<evidence type="ECO:0000256" key="8">
    <source>
        <dbReference type="PROSITE-ProRule" id="PRU00125"/>
    </source>
</evidence>
<evidence type="ECO:0000256" key="3">
    <source>
        <dbReference type="ARBA" id="ARBA00022737"/>
    </source>
</evidence>
<keyword evidence="4" id="KW-0863">Zinc-finger</keyword>
<organism evidence="10 11">
    <name type="scientific">Paramormyrops kingsleyae</name>
    <dbReference type="NCBI Taxonomy" id="1676925"/>
    <lineage>
        <taxon>Eukaryota</taxon>
        <taxon>Metazoa</taxon>
        <taxon>Chordata</taxon>
        <taxon>Craniata</taxon>
        <taxon>Vertebrata</taxon>
        <taxon>Euteleostomi</taxon>
        <taxon>Actinopterygii</taxon>
        <taxon>Neopterygii</taxon>
        <taxon>Teleostei</taxon>
        <taxon>Osteoglossocephala</taxon>
        <taxon>Osteoglossomorpha</taxon>
        <taxon>Osteoglossiformes</taxon>
        <taxon>Mormyridae</taxon>
        <taxon>Paramormyrops</taxon>
    </lineage>
</organism>
<dbReference type="InterPro" id="IPR056807">
    <property type="entry name" value="LIM_FHL1/2/3/5_N"/>
</dbReference>
<reference evidence="10" key="1">
    <citation type="submission" date="2025-08" db="UniProtKB">
        <authorList>
            <consortium name="Ensembl"/>
        </authorList>
    </citation>
    <scope>IDENTIFICATION</scope>
</reference>
<dbReference type="GO" id="GO:0005634">
    <property type="term" value="C:nucleus"/>
    <property type="evidence" value="ECO:0007669"/>
    <property type="project" value="UniProtKB-SubCell"/>
</dbReference>
<dbReference type="Pfam" id="PF00412">
    <property type="entry name" value="LIM"/>
    <property type="match status" value="4"/>
</dbReference>